<sequence length="1137" mass="123773">MRLPFPLLCTCLALGLAILPLAAGASPSSGPVETLRSTLGTLADPQRQAASDNLDAAAQASEDTARLRQELATLEADIAAAPERARRFERQLQASPRQALAAWQDALPARADIEVLEGLLENERREAEALGERIARLTAELGAALVPDAGTRASLEELQSRREELAAPVAVAEGEPAALAESRRVRQTAERERLDAELALRQARETSAAVRQRAQELELRVLRQRLAQHEPRLLWLQQRIRDQSRASLQAVVEDVDARARAVPPGDAVLAEAAATNLALAGDLMAANEQLAEYRQRLATGEQALAGDRAALRDSRTRLELGGNSEQVGTWLWAIMRQLEFADVLEDRLADARQSLADTRLRLIALDERQRNLADVAAQARELRAAAAGRDEDAGPAAPEDGADPLESWLEARQDLAARLEPMLWRQAATLEQTERVLQARLKTTNELRQLLDRHLLWIRSHAPIDLAWFARWPAAAMDLVKPERFATTGRLLARSIAERPSVFAVAVMVVLLLALLRRRARGHIDALGQGLRDVRQDRYRRTLHSLAWTLVAALPGAAVLWLGGELLQDVGERGKYSDSLGQALQALALPAFTLSFLDWLVRDRGLAHAHFRWTRQRREALQAWLPALKAVLLPLYFVVALAFIRDQDLAIDVPARLALVIAGVFSAVCLAWLLGPDRIRHARGESPEPSTFRRMLRVVLPAGLAAGAVLALQGYVYSTAIVLDAQFASVGVFIAVAVLHGLLARWFALGERRLALRRQEQKREAEAQAQAENATPDEGGGEAIPVDLDEDLALDKVNAQTRRLLRAVKLVMLAAGLAWVWADVLPAFARLDEVVLWSVAQATADGGDTVIPITLMAALLGVLALALTVVAARNLPGLLEIGLLSKVNMDAASRYAITSVSRYAIVLVGIIAGLGLLGLRWGQLQWLAAALTVGLGFGLQEIFANFVSGLILLFERPFRVGDVITVNNLDGTVTRIRTRATTILDFDNKEIVVPNKTFITGQLVNWTLSDETTRIVVKVGVDYGTDPALVHRLLMQAASENPRVLETPPPRSWLLEFGANSLDFELRVFVGGIVDRLAVRNELNVRLVELFAENDVGFAFPQLDVHVRDLPPAPSGPGAAPGPGPAAGPAARPDAAG</sequence>
<evidence type="ECO:0000256" key="7">
    <source>
        <dbReference type="SAM" id="Coils"/>
    </source>
</evidence>
<feature type="transmembrane region" description="Helical" evidence="9">
    <location>
        <begin position="621"/>
        <end position="644"/>
    </location>
</feature>
<feature type="transmembrane region" description="Helical" evidence="9">
    <location>
        <begin position="903"/>
        <end position="921"/>
    </location>
</feature>
<reference evidence="16" key="1">
    <citation type="journal article" date="2019" name="Int. J. Syst. Evol. Microbiol.">
        <title>The Global Catalogue of Microorganisms (GCM) 10K type strain sequencing project: providing services to taxonomists for standard genome sequencing and annotation.</title>
        <authorList>
            <consortium name="The Broad Institute Genomics Platform"/>
            <consortium name="The Broad Institute Genome Sequencing Center for Infectious Disease"/>
            <person name="Wu L."/>
            <person name="Ma J."/>
        </authorList>
    </citation>
    <scope>NUCLEOTIDE SEQUENCE [LARGE SCALE GENOMIC DNA]</scope>
    <source>
        <strain evidence="16">CGMCC 1.15905</strain>
    </source>
</reference>
<dbReference type="Gene3D" id="2.30.30.60">
    <property type="match status" value="1"/>
</dbReference>
<dbReference type="InterPro" id="IPR049278">
    <property type="entry name" value="MS_channel_C"/>
</dbReference>
<feature type="compositionally biased region" description="Pro residues" evidence="8">
    <location>
        <begin position="1111"/>
        <end position="1126"/>
    </location>
</feature>
<dbReference type="InterPro" id="IPR006686">
    <property type="entry name" value="MscS_channel_CS"/>
</dbReference>
<evidence type="ECO:0000256" key="6">
    <source>
        <dbReference type="ARBA" id="ARBA00023136"/>
    </source>
</evidence>
<dbReference type="InterPro" id="IPR006685">
    <property type="entry name" value="MscS_channel_2nd"/>
</dbReference>
<feature type="transmembrane region" description="Helical" evidence="9">
    <location>
        <begin position="545"/>
        <end position="563"/>
    </location>
</feature>
<dbReference type="EMBL" id="BMKC01000002">
    <property type="protein sequence ID" value="GGA80267.1"/>
    <property type="molecule type" value="Genomic_DNA"/>
</dbReference>
<gene>
    <name evidence="15" type="ORF">GCM10011521_18170</name>
</gene>
<keyword evidence="4 9" id="KW-0812">Transmembrane</keyword>
<feature type="chain" id="PRO_5045356316" evidence="10">
    <location>
        <begin position="26"/>
        <end position="1137"/>
    </location>
</feature>
<evidence type="ECO:0000313" key="15">
    <source>
        <dbReference type="EMBL" id="GGA80267.1"/>
    </source>
</evidence>
<dbReference type="Proteomes" id="UP000623419">
    <property type="component" value="Unassembled WGS sequence"/>
</dbReference>
<feature type="transmembrane region" description="Helical" evidence="9">
    <location>
        <begin position="500"/>
        <end position="516"/>
    </location>
</feature>
<organism evidence="15 16">
    <name type="scientific">Arenimonas soli</name>
    <dbReference type="NCBI Taxonomy" id="2269504"/>
    <lineage>
        <taxon>Bacteria</taxon>
        <taxon>Pseudomonadati</taxon>
        <taxon>Pseudomonadota</taxon>
        <taxon>Gammaproteobacteria</taxon>
        <taxon>Lysobacterales</taxon>
        <taxon>Lysobacteraceae</taxon>
        <taxon>Arenimonas</taxon>
    </lineage>
</organism>
<evidence type="ECO:0000259" key="11">
    <source>
        <dbReference type="Pfam" id="PF00924"/>
    </source>
</evidence>
<keyword evidence="6 9" id="KW-0472">Membrane</keyword>
<evidence type="ECO:0000256" key="3">
    <source>
        <dbReference type="ARBA" id="ARBA00022475"/>
    </source>
</evidence>
<dbReference type="InterPro" id="IPR011066">
    <property type="entry name" value="MscS_channel_C_sf"/>
</dbReference>
<dbReference type="Pfam" id="PF00924">
    <property type="entry name" value="MS_channel_2nd"/>
    <property type="match status" value="1"/>
</dbReference>
<feature type="compositionally biased region" description="Low complexity" evidence="8">
    <location>
        <begin position="1127"/>
        <end position="1137"/>
    </location>
</feature>
<evidence type="ECO:0000256" key="5">
    <source>
        <dbReference type="ARBA" id="ARBA00022989"/>
    </source>
</evidence>
<keyword evidence="10" id="KW-0732">Signal</keyword>
<evidence type="ECO:0000259" key="14">
    <source>
        <dbReference type="Pfam" id="PF21082"/>
    </source>
</evidence>
<evidence type="ECO:0000259" key="12">
    <source>
        <dbReference type="Pfam" id="PF12794"/>
    </source>
</evidence>
<dbReference type="Pfam" id="PF12795">
    <property type="entry name" value="MscS_porin"/>
    <property type="match status" value="1"/>
</dbReference>
<evidence type="ECO:0000256" key="9">
    <source>
        <dbReference type="SAM" id="Phobius"/>
    </source>
</evidence>
<evidence type="ECO:0000256" key="8">
    <source>
        <dbReference type="SAM" id="MobiDB-lite"/>
    </source>
</evidence>
<dbReference type="InterPro" id="IPR011014">
    <property type="entry name" value="MscS_channel_TM-2"/>
</dbReference>
<dbReference type="InterPro" id="IPR023408">
    <property type="entry name" value="MscS_beta-dom_sf"/>
</dbReference>
<keyword evidence="7" id="KW-0175">Coiled coil</keyword>
<protein>
    <submittedName>
        <fullName evidence="15">Potassium transporter KefA</fullName>
    </submittedName>
</protein>
<dbReference type="RefSeq" id="WP_188663411.1">
    <property type="nucleotide sequence ID" value="NZ_BMKC01000002.1"/>
</dbReference>
<dbReference type="PROSITE" id="PS01246">
    <property type="entry name" value="UPF0003"/>
    <property type="match status" value="1"/>
</dbReference>
<evidence type="ECO:0000256" key="2">
    <source>
        <dbReference type="ARBA" id="ARBA00008017"/>
    </source>
</evidence>
<dbReference type="InterPro" id="IPR024393">
    <property type="entry name" value="MscS_porin"/>
</dbReference>
<evidence type="ECO:0000259" key="13">
    <source>
        <dbReference type="Pfam" id="PF12795"/>
    </source>
</evidence>
<feature type="transmembrane region" description="Helical" evidence="9">
    <location>
        <begin position="695"/>
        <end position="715"/>
    </location>
</feature>
<comment type="similarity">
    <text evidence="2">Belongs to the MscS (TC 1.A.23) family.</text>
</comment>
<feature type="region of interest" description="Disordered" evidence="8">
    <location>
        <begin position="1109"/>
        <end position="1137"/>
    </location>
</feature>
<dbReference type="SUPFAM" id="SSF82689">
    <property type="entry name" value="Mechanosensitive channel protein MscS (YggB), C-terminal domain"/>
    <property type="match status" value="1"/>
</dbReference>
<feature type="transmembrane region" description="Helical" evidence="9">
    <location>
        <begin position="727"/>
        <end position="748"/>
    </location>
</feature>
<comment type="caution">
    <text evidence="15">The sequence shown here is derived from an EMBL/GenBank/DDBJ whole genome shotgun (WGS) entry which is preliminary data.</text>
</comment>
<keyword evidence="16" id="KW-1185">Reference proteome</keyword>
<feature type="coiled-coil region" evidence="7">
    <location>
        <begin position="341"/>
        <end position="385"/>
    </location>
</feature>
<feature type="transmembrane region" description="Helical" evidence="9">
    <location>
        <begin position="810"/>
        <end position="829"/>
    </location>
</feature>
<dbReference type="InterPro" id="IPR052702">
    <property type="entry name" value="MscS-like_channel"/>
</dbReference>
<dbReference type="PANTHER" id="PTHR30347">
    <property type="entry name" value="POTASSIUM CHANNEL RELATED"/>
    <property type="match status" value="1"/>
</dbReference>
<feature type="transmembrane region" description="Helical" evidence="9">
    <location>
        <begin position="849"/>
        <end position="872"/>
    </location>
</feature>
<feature type="transmembrane region" description="Helical" evidence="9">
    <location>
        <begin position="927"/>
        <end position="954"/>
    </location>
</feature>
<dbReference type="Pfam" id="PF12794">
    <property type="entry name" value="MscS_TM"/>
    <property type="match status" value="1"/>
</dbReference>
<dbReference type="PANTHER" id="PTHR30347:SF1">
    <property type="entry name" value="MECHANOSENSITIVE CHANNEL MSCK"/>
    <property type="match status" value="1"/>
</dbReference>
<dbReference type="SUPFAM" id="SSF82861">
    <property type="entry name" value="Mechanosensitive channel protein MscS (YggB), transmembrane region"/>
    <property type="match status" value="1"/>
</dbReference>
<feature type="domain" description="Mechanosensitive ion channel MscS porin" evidence="13">
    <location>
        <begin position="42"/>
        <end position="260"/>
    </location>
</feature>
<dbReference type="Gene3D" id="3.30.70.100">
    <property type="match status" value="1"/>
</dbReference>
<accession>A0ABQ1HJ48</accession>
<dbReference type="InterPro" id="IPR025692">
    <property type="entry name" value="MscS_IM_dom1"/>
</dbReference>
<feature type="domain" description="Mechanosensitive ion channel inner membrane" evidence="12">
    <location>
        <begin position="502"/>
        <end position="837"/>
    </location>
</feature>
<evidence type="ECO:0000256" key="1">
    <source>
        <dbReference type="ARBA" id="ARBA00004651"/>
    </source>
</evidence>
<feature type="coiled-coil region" evidence="7">
    <location>
        <begin position="186"/>
        <end position="220"/>
    </location>
</feature>
<proteinExistence type="inferred from homology"/>
<name>A0ABQ1HJ48_9GAMM</name>
<keyword evidence="3" id="KW-1003">Cell membrane</keyword>
<feature type="transmembrane region" description="Helical" evidence="9">
    <location>
        <begin position="656"/>
        <end position="674"/>
    </location>
</feature>
<dbReference type="InterPro" id="IPR010920">
    <property type="entry name" value="LSM_dom_sf"/>
</dbReference>
<dbReference type="Pfam" id="PF21082">
    <property type="entry name" value="MS_channel_3rd"/>
    <property type="match status" value="1"/>
</dbReference>
<feature type="coiled-coil region" evidence="7">
    <location>
        <begin position="113"/>
        <end position="140"/>
    </location>
</feature>
<comment type="subcellular location">
    <subcellularLocation>
        <location evidence="1">Cell membrane</location>
        <topology evidence="1">Multi-pass membrane protein</topology>
    </subcellularLocation>
</comment>
<dbReference type="Gene3D" id="1.10.287.1260">
    <property type="match status" value="1"/>
</dbReference>
<keyword evidence="5 9" id="KW-1133">Transmembrane helix</keyword>
<evidence type="ECO:0000313" key="16">
    <source>
        <dbReference type="Proteomes" id="UP000623419"/>
    </source>
</evidence>
<feature type="signal peptide" evidence="10">
    <location>
        <begin position="1"/>
        <end position="25"/>
    </location>
</feature>
<feature type="domain" description="Mechanosensitive ion channel MscS C-terminal" evidence="14">
    <location>
        <begin position="1015"/>
        <end position="1097"/>
    </location>
</feature>
<dbReference type="SUPFAM" id="SSF50182">
    <property type="entry name" value="Sm-like ribonucleoproteins"/>
    <property type="match status" value="1"/>
</dbReference>
<feature type="transmembrane region" description="Helical" evidence="9">
    <location>
        <begin position="583"/>
        <end position="601"/>
    </location>
</feature>
<evidence type="ECO:0000256" key="10">
    <source>
        <dbReference type="SAM" id="SignalP"/>
    </source>
</evidence>
<evidence type="ECO:0000256" key="4">
    <source>
        <dbReference type="ARBA" id="ARBA00022692"/>
    </source>
</evidence>
<feature type="domain" description="Mechanosensitive ion channel MscS" evidence="11">
    <location>
        <begin position="942"/>
        <end position="1007"/>
    </location>
</feature>